<gene>
    <name evidence="6" type="primary">bsn_1</name>
    <name evidence="6" type="ORF">Mal64_11120</name>
</gene>
<feature type="signal peptide" evidence="5">
    <location>
        <begin position="1"/>
        <end position="25"/>
    </location>
</feature>
<dbReference type="InterPro" id="IPR018247">
    <property type="entry name" value="EF_Hand_1_Ca_BS"/>
</dbReference>
<dbReference type="InterPro" id="IPR007346">
    <property type="entry name" value="Endonuclease-I"/>
</dbReference>
<organism evidence="6 7">
    <name type="scientific">Pseudobythopirellula maris</name>
    <dbReference type="NCBI Taxonomy" id="2527991"/>
    <lineage>
        <taxon>Bacteria</taxon>
        <taxon>Pseudomonadati</taxon>
        <taxon>Planctomycetota</taxon>
        <taxon>Planctomycetia</taxon>
        <taxon>Pirellulales</taxon>
        <taxon>Lacipirellulaceae</taxon>
        <taxon>Pseudobythopirellula</taxon>
    </lineage>
</organism>
<dbReference type="RefSeq" id="WP_146397845.1">
    <property type="nucleotide sequence ID" value="NZ_SJPQ01000001.1"/>
</dbReference>
<keyword evidence="2" id="KW-0540">Nuclease</keyword>
<evidence type="ECO:0000256" key="1">
    <source>
        <dbReference type="ARBA" id="ARBA00006429"/>
    </source>
</evidence>
<comment type="similarity">
    <text evidence="1">Belongs to the EndA/NucM nuclease family.</text>
</comment>
<evidence type="ECO:0000256" key="2">
    <source>
        <dbReference type="ARBA" id="ARBA00022722"/>
    </source>
</evidence>
<dbReference type="OrthoDB" id="9770276at2"/>
<proteinExistence type="inferred from homology"/>
<feature type="chain" id="PRO_5022907417" evidence="5">
    <location>
        <begin position="26"/>
        <end position="599"/>
    </location>
</feature>
<accession>A0A5C5ZUP1</accession>
<dbReference type="Pfam" id="PF04231">
    <property type="entry name" value="Endonuclease_1"/>
    <property type="match status" value="1"/>
</dbReference>
<dbReference type="PANTHER" id="PTHR33607">
    <property type="entry name" value="ENDONUCLEASE-1"/>
    <property type="match status" value="1"/>
</dbReference>
<dbReference type="GO" id="GO:0016787">
    <property type="term" value="F:hydrolase activity"/>
    <property type="evidence" value="ECO:0007669"/>
    <property type="project" value="UniProtKB-KW"/>
</dbReference>
<dbReference type="GO" id="GO:0004518">
    <property type="term" value="F:nuclease activity"/>
    <property type="evidence" value="ECO:0007669"/>
    <property type="project" value="UniProtKB-KW"/>
</dbReference>
<keyword evidence="5" id="KW-0732">Signal</keyword>
<keyword evidence="7" id="KW-1185">Reference proteome</keyword>
<protein>
    <submittedName>
        <fullName evidence="6">Extracellular ribonuclease</fullName>
        <ecNumber evidence="6">3.1.-.-</ecNumber>
    </submittedName>
</protein>
<keyword evidence="3 6" id="KW-0378">Hydrolase</keyword>
<dbReference type="Proteomes" id="UP000315440">
    <property type="component" value="Unassembled WGS sequence"/>
</dbReference>
<evidence type="ECO:0000256" key="3">
    <source>
        <dbReference type="ARBA" id="ARBA00022801"/>
    </source>
</evidence>
<dbReference type="PROSITE" id="PS00018">
    <property type="entry name" value="EF_HAND_1"/>
    <property type="match status" value="1"/>
</dbReference>
<sequence precursor="true">MIFAQRPSFLALVVLLVGLATGLQADPYAPGNYYDGLSLNGATLKSELNDLIDGHTVRSYNDARSILQVTDVDPNDPDRMILIYNRESLDVSAINPNGGIPGWDSGVSWNREHTWPRSLGVGSSGADNSDLHNLRPSRNNINSQRGNLNFGGEYGEQGYGPLSDGGTVWYPGDEDAGMVARQMFYMDTRYEGGPGDGSSTTDLSLVNNTPGTGGTTLGRLSRLIEWHYEAVPDEFERRRNQVIYDDYQHNRNPFIDHPEWVWAAIINQTNDSQLAIAGGVSGGAGATSLDVDLGRAFVGGAGPGTQSVTLNKSGDDGVYYEVATSGDATSSVSGRLNAFGLGGSGSRSIEVGLDVSTAVAGHYAGEVTIDNLDITTGAGAGRGAQDGDDVIDVGFTVLEHAVASFDSSDLIEELTIDFGEVSFGSTPLLEMFDLVNFMGAGGPGFAADLDFDSVLGVGDTLAFDTDLAAFTGLSHGSASSFSASLLTDTLGEFSAEYTLSLSDEDLPGEQQQSLTLQLVGEVVGGLAGDFNGNGTVDAADFTVWRDGLGVTYSPEQYDDWVNNFGATIETGLSQTVPEPAAALLAVAVLGVLAGRRGRG</sequence>
<dbReference type="PANTHER" id="PTHR33607:SF2">
    <property type="entry name" value="ENDONUCLEASE-1"/>
    <property type="match status" value="1"/>
</dbReference>
<dbReference type="AlphaFoldDB" id="A0A5C5ZUP1"/>
<evidence type="ECO:0000313" key="7">
    <source>
        <dbReference type="Proteomes" id="UP000315440"/>
    </source>
</evidence>
<reference evidence="6 7" key="1">
    <citation type="submission" date="2019-02" db="EMBL/GenBank/DDBJ databases">
        <title>Deep-cultivation of Planctomycetes and their phenomic and genomic characterization uncovers novel biology.</title>
        <authorList>
            <person name="Wiegand S."/>
            <person name="Jogler M."/>
            <person name="Boedeker C."/>
            <person name="Pinto D."/>
            <person name="Vollmers J."/>
            <person name="Rivas-Marin E."/>
            <person name="Kohn T."/>
            <person name="Peeters S.H."/>
            <person name="Heuer A."/>
            <person name="Rast P."/>
            <person name="Oberbeckmann S."/>
            <person name="Bunk B."/>
            <person name="Jeske O."/>
            <person name="Meyerdierks A."/>
            <person name="Storesund J.E."/>
            <person name="Kallscheuer N."/>
            <person name="Luecker S."/>
            <person name="Lage O.M."/>
            <person name="Pohl T."/>
            <person name="Merkel B.J."/>
            <person name="Hornburger P."/>
            <person name="Mueller R.-W."/>
            <person name="Bruemmer F."/>
            <person name="Labrenz M."/>
            <person name="Spormann A.M."/>
            <person name="Op Den Camp H."/>
            <person name="Overmann J."/>
            <person name="Amann R."/>
            <person name="Jetten M.S.M."/>
            <person name="Mascher T."/>
            <person name="Medema M.H."/>
            <person name="Devos D.P."/>
            <person name="Kaster A.-K."/>
            <person name="Ovreas L."/>
            <person name="Rohde M."/>
            <person name="Galperin M.Y."/>
            <person name="Jogler C."/>
        </authorList>
    </citation>
    <scope>NUCLEOTIDE SEQUENCE [LARGE SCALE GENOMIC DNA]</scope>
    <source>
        <strain evidence="6 7">Mal64</strain>
    </source>
</reference>
<dbReference type="SUPFAM" id="SSF54060">
    <property type="entry name" value="His-Me finger endonucleases"/>
    <property type="match status" value="1"/>
</dbReference>
<dbReference type="EC" id="3.1.-.-" evidence="6"/>
<dbReference type="InterPro" id="IPR044925">
    <property type="entry name" value="His-Me_finger_sf"/>
</dbReference>
<evidence type="ECO:0000256" key="4">
    <source>
        <dbReference type="SAM" id="MobiDB-lite"/>
    </source>
</evidence>
<name>A0A5C5ZUP1_9BACT</name>
<comment type="caution">
    <text evidence="6">The sequence shown here is derived from an EMBL/GenBank/DDBJ whole genome shotgun (WGS) entry which is preliminary data.</text>
</comment>
<evidence type="ECO:0000256" key="5">
    <source>
        <dbReference type="SAM" id="SignalP"/>
    </source>
</evidence>
<dbReference type="EMBL" id="SJPQ01000001">
    <property type="protein sequence ID" value="TWT90717.1"/>
    <property type="molecule type" value="Genomic_DNA"/>
</dbReference>
<feature type="region of interest" description="Disordered" evidence="4">
    <location>
        <begin position="119"/>
        <end position="143"/>
    </location>
</feature>
<evidence type="ECO:0000313" key="6">
    <source>
        <dbReference type="EMBL" id="TWT90717.1"/>
    </source>
</evidence>